<dbReference type="EMBL" id="BLXT01006765">
    <property type="protein sequence ID" value="GFO33238.1"/>
    <property type="molecule type" value="Genomic_DNA"/>
</dbReference>
<evidence type="ECO:0000256" key="1">
    <source>
        <dbReference type="ARBA" id="ARBA00001947"/>
    </source>
</evidence>
<dbReference type="Gene3D" id="3.20.20.150">
    <property type="entry name" value="Divalent-metal-dependent TIM barrel enzymes"/>
    <property type="match status" value="1"/>
</dbReference>
<dbReference type="GO" id="GO:0003677">
    <property type="term" value="F:DNA binding"/>
    <property type="evidence" value="ECO:0007669"/>
    <property type="project" value="InterPro"/>
</dbReference>
<keyword evidence="4" id="KW-0227">DNA damage</keyword>
<feature type="compositionally biased region" description="Basic and acidic residues" evidence="8">
    <location>
        <begin position="419"/>
        <end position="432"/>
    </location>
</feature>
<evidence type="ECO:0000256" key="8">
    <source>
        <dbReference type="SAM" id="MobiDB-lite"/>
    </source>
</evidence>
<feature type="domain" description="Xylose isomerase-like TIM barrel" evidence="9">
    <location>
        <begin position="496"/>
        <end position="750"/>
    </location>
</feature>
<gene>
    <name evidence="10" type="ORF">PoB_005974300</name>
</gene>
<evidence type="ECO:0000256" key="4">
    <source>
        <dbReference type="ARBA" id="ARBA00022763"/>
    </source>
</evidence>
<evidence type="ECO:0000256" key="7">
    <source>
        <dbReference type="ARBA" id="ARBA00023204"/>
    </source>
</evidence>
<sequence>MAAKFSTPPRTEFSHLRTSEFFRLEPPGAPKRPKERKMLSGVAARDPEGTPKSTGRITLRKRNLAKNFMTGNLFVHDKIKSSKDLNEEILQSDMKYGSTSVDFNNQSDDERSCCVSTSRKDGLYSSDIPEKEAKSGLNYTMLGFLEEEVPSPNSFVKMKDMPGNETVESYNSGGYKVKLDKSLVNTEFDNNKFNCSQEQRTCQLQPETNHMDTSGLLEWNKNTHCESVPSFVPAHDVQLHFEIEVQKNKSKLKQADKRKVTSFKTVPCRIETKAGTCSIDHTSMKTSQYSNTKTRADALLKSDCRGGVLNDFDLTAESGDIHPEDSRNVGPFKAKQKLYKINGKQTCDNGVKATGFGTPGKTVASIGIIKVIAEDFSRRQVQRGKCTRAAVMVLRNANQKRRKDEAKESMPPAKRIRHTKLDLQDKAEEKQQPSETKTQDMPAGKRGVKAKGSKQGKAKKQQKVRVVTSDSGIESGLKFVGAHCSIAGGVSNAVGEAAAMGAKAFGLFVRNGRTWKLNSLDPIEAEKFKAACKEHGYPPHLILPHGSYLLNCGSVNPDVLQKSRETLVHELQICESLGLELYNFHPGSACGDSSVEKCIQTIAESINLAHKQTKTIKTVIENMSCQGQTIGGRLEELRAIIDKVEDKSRVGVCLDTCHAFAAGFDLSTEQGYQKLMEDFESIIGLEYLSAFHLNDSKGDVGCHLDRHENIGKGKIGLAGFTRIMNDPRLVNIPMILETPVNDYAAEIRTLYKLVDKKA</sequence>
<comment type="caution">
    <text evidence="10">The sequence shown here is derived from an EMBL/GenBank/DDBJ whole genome shotgun (WGS) entry which is preliminary data.</text>
</comment>
<evidence type="ECO:0000256" key="2">
    <source>
        <dbReference type="ARBA" id="ARBA00005340"/>
    </source>
</evidence>
<keyword evidence="11" id="KW-1185">Reference proteome</keyword>
<keyword evidence="10" id="KW-0456">Lyase</keyword>
<dbReference type="CDD" id="cd00019">
    <property type="entry name" value="AP2Ec"/>
    <property type="match status" value="1"/>
</dbReference>
<dbReference type="Proteomes" id="UP000735302">
    <property type="component" value="Unassembled WGS sequence"/>
</dbReference>
<dbReference type="FunFam" id="3.20.20.150:FF:000001">
    <property type="entry name" value="Probable endonuclease 4"/>
    <property type="match status" value="1"/>
</dbReference>
<dbReference type="GO" id="GO:0008081">
    <property type="term" value="F:phosphoric diester hydrolase activity"/>
    <property type="evidence" value="ECO:0007669"/>
    <property type="project" value="TreeGrafter"/>
</dbReference>
<dbReference type="AlphaFoldDB" id="A0AAV4CNC2"/>
<dbReference type="PROSITE" id="PS00729">
    <property type="entry name" value="AP_NUCLEASE_F2_1"/>
    <property type="match status" value="1"/>
</dbReference>
<dbReference type="GO" id="GO:0005739">
    <property type="term" value="C:mitochondrion"/>
    <property type="evidence" value="ECO:0007669"/>
    <property type="project" value="TreeGrafter"/>
</dbReference>
<dbReference type="SMART" id="SM00518">
    <property type="entry name" value="AP2Ec"/>
    <property type="match status" value="1"/>
</dbReference>
<dbReference type="Pfam" id="PF01261">
    <property type="entry name" value="AP_endonuc_2"/>
    <property type="match status" value="1"/>
</dbReference>
<name>A0AAV4CNC2_9GAST</name>
<dbReference type="HAMAP" id="MF_00152">
    <property type="entry name" value="Nfo"/>
    <property type="match status" value="1"/>
</dbReference>
<organism evidence="10 11">
    <name type="scientific">Plakobranchus ocellatus</name>
    <dbReference type="NCBI Taxonomy" id="259542"/>
    <lineage>
        <taxon>Eukaryota</taxon>
        <taxon>Metazoa</taxon>
        <taxon>Spiralia</taxon>
        <taxon>Lophotrochozoa</taxon>
        <taxon>Mollusca</taxon>
        <taxon>Gastropoda</taxon>
        <taxon>Heterobranchia</taxon>
        <taxon>Euthyneura</taxon>
        <taxon>Panpulmonata</taxon>
        <taxon>Sacoglossa</taxon>
        <taxon>Placobranchoidea</taxon>
        <taxon>Plakobranchidae</taxon>
        <taxon>Plakobranchus</taxon>
    </lineage>
</organism>
<evidence type="ECO:0000256" key="5">
    <source>
        <dbReference type="ARBA" id="ARBA00022801"/>
    </source>
</evidence>
<dbReference type="PANTHER" id="PTHR21445">
    <property type="entry name" value="ENDONUCLEASE IV ENDODEOXYRIBONUCLEASE IV"/>
    <property type="match status" value="1"/>
</dbReference>
<reference evidence="10 11" key="1">
    <citation type="journal article" date="2021" name="Elife">
        <title>Chloroplast acquisition without the gene transfer in kleptoplastic sea slugs, Plakobranchus ocellatus.</title>
        <authorList>
            <person name="Maeda T."/>
            <person name="Takahashi S."/>
            <person name="Yoshida T."/>
            <person name="Shimamura S."/>
            <person name="Takaki Y."/>
            <person name="Nagai Y."/>
            <person name="Toyoda A."/>
            <person name="Suzuki Y."/>
            <person name="Arimoto A."/>
            <person name="Ishii H."/>
            <person name="Satoh N."/>
            <person name="Nishiyama T."/>
            <person name="Hasebe M."/>
            <person name="Maruyama T."/>
            <person name="Minagawa J."/>
            <person name="Obokata J."/>
            <person name="Shigenobu S."/>
        </authorList>
    </citation>
    <scope>NUCLEOTIDE SEQUENCE [LARGE SCALE GENOMIC DNA]</scope>
</reference>
<keyword evidence="5" id="KW-0378">Hydrolase</keyword>
<feature type="region of interest" description="Disordered" evidence="8">
    <location>
        <begin position="394"/>
        <end position="467"/>
    </location>
</feature>
<comment type="cofactor">
    <cofactor evidence="1">
        <name>Zn(2+)</name>
        <dbReference type="ChEBI" id="CHEBI:29105"/>
    </cofactor>
</comment>
<protein>
    <submittedName>
        <fullName evidence="10">DNA-(Apurinic or apyrimidinic site) lyase-like</fullName>
    </submittedName>
</protein>
<dbReference type="GO" id="GO:0006284">
    <property type="term" value="P:base-excision repair"/>
    <property type="evidence" value="ECO:0007669"/>
    <property type="project" value="TreeGrafter"/>
</dbReference>
<dbReference type="InterPro" id="IPR036237">
    <property type="entry name" value="Xyl_isomerase-like_sf"/>
</dbReference>
<dbReference type="GO" id="GO:0008270">
    <property type="term" value="F:zinc ion binding"/>
    <property type="evidence" value="ECO:0007669"/>
    <property type="project" value="InterPro"/>
</dbReference>
<evidence type="ECO:0000259" key="9">
    <source>
        <dbReference type="Pfam" id="PF01261"/>
    </source>
</evidence>
<keyword evidence="3" id="KW-0479">Metal-binding</keyword>
<dbReference type="PROSITE" id="PS00730">
    <property type="entry name" value="AP_NUCLEASE_F2_2"/>
    <property type="match status" value="1"/>
</dbReference>
<comment type="similarity">
    <text evidence="2">Belongs to the AP endonuclease 2 family.</text>
</comment>
<evidence type="ECO:0000313" key="10">
    <source>
        <dbReference type="EMBL" id="GFO33238.1"/>
    </source>
</evidence>
<dbReference type="GO" id="GO:0003906">
    <property type="term" value="F:DNA-(apurinic or apyrimidinic site) endonuclease activity"/>
    <property type="evidence" value="ECO:0007669"/>
    <property type="project" value="TreeGrafter"/>
</dbReference>
<dbReference type="GO" id="GO:0016829">
    <property type="term" value="F:lyase activity"/>
    <property type="evidence" value="ECO:0007669"/>
    <property type="project" value="UniProtKB-KW"/>
</dbReference>
<keyword evidence="7" id="KW-0234">DNA repair</keyword>
<dbReference type="InterPro" id="IPR001719">
    <property type="entry name" value="AP_endonuc_2"/>
</dbReference>
<evidence type="ECO:0000313" key="11">
    <source>
        <dbReference type="Proteomes" id="UP000735302"/>
    </source>
</evidence>
<keyword evidence="6" id="KW-0862">Zinc</keyword>
<accession>A0AAV4CNC2</accession>
<dbReference type="InterPro" id="IPR013022">
    <property type="entry name" value="Xyl_isomerase-like_TIM-brl"/>
</dbReference>
<feature type="region of interest" description="Disordered" evidence="8">
    <location>
        <begin position="23"/>
        <end position="55"/>
    </location>
</feature>
<dbReference type="NCBIfam" id="TIGR00587">
    <property type="entry name" value="nfo"/>
    <property type="match status" value="1"/>
</dbReference>
<feature type="compositionally biased region" description="Basic residues" evidence="8">
    <location>
        <begin position="446"/>
        <end position="463"/>
    </location>
</feature>
<dbReference type="SUPFAM" id="SSF51658">
    <property type="entry name" value="Xylose isomerase-like"/>
    <property type="match status" value="1"/>
</dbReference>
<proteinExistence type="inferred from homology"/>
<dbReference type="PANTHER" id="PTHR21445:SF0">
    <property type="entry name" value="APURINIC-APYRIMIDINIC ENDONUCLEASE"/>
    <property type="match status" value="1"/>
</dbReference>
<dbReference type="NCBIfam" id="NF002199">
    <property type="entry name" value="PRK01060.1-4"/>
    <property type="match status" value="1"/>
</dbReference>
<evidence type="ECO:0000256" key="3">
    <source>
        <dbReference type="ARBA" id="ARBA00022723"/>
    </source>
</evidence>
<dbReference type="PROSITE" id="PS00731">
    <property type="entry name" value="AP_NUCLEASE_F2_3"/>
    <property type="match status" value="1"/>
</dbReference>
<evidence type="ECO:0000256" key="6">
    <source>
        <dbReference type="ARBA" id="ARBA00022833"/>
    </source>
</evidence>
<dbReference type="PROSITE" id="PS51432">
    <property type="entry name" value="AP_NUCLEASE_F2_4"/>
    <property type="match status" value="1"/>
</dbReference>
<dbReference type="GO" id="GO:0005634">
    <property type="term" value="C:nucleus"/>
    <property type="evidence" value="ECO:0007669"/>
    <property type="project" value="TreeGrafter"/>
</dbReference>
<dbReference type="InterPro" id="IPR018246">
    <property type="entry name" value="AP_endonuc_F2_Zn_BS"/>
</dbReference>